<dbReference type="CDD" id="cd02440">
    <property type="entry name" value="AdoMet_MTases"/>
    <property type="match status" value="1"/>
</dbReference>
<gene>
    <name evidence="5" type="ORF">KCG49_05590</name>
</gene>
<evidence type="ECO:0000256" key="1">
    <source>
        <dbReference type="ARBA" id="ARBA00022553"/>
    </source>
</evidence>
<dbReference type="PANTHER" id="PTHR32183:SF6">
    <property type="entry name" value="CYSTEINE SULFINATE DESULFINASE_CYSTEINE DESULFURASE AND RELATED ENZYMES"/>
    <property type="match status" value="1"/>
</dbReference>
<keyword evidence="3" id="KW-0808">Transferase</keyword>
<dbReference type="PANTHER" id="PTHR32183">
    <property type="match status" value="1"/>
</dbReference>
<dbReference type="GO" id="GO:0032259">
    <property type="term" value="P:methylation"/>
    <property type="evidence" value="ECO:0007669"/>
    <property type="project" value="UniProtKB-KW"/>
</dbReference>
<dbReference type="EMBL" id="JAGSPD010000003">
    <property type="protein sequence ID" value="MBV7268668.1"/>
    <property type="molecule type" value="Genomic_DNA"/>
</dbReference>
<dbReference type="PROSITE" id="PS51585">
    <property type="entry name" value="SAM_MT_TPMT"/>
    <property type="match status" value="1"/>
</dbReference>
<evidence type="ECO:0000313" key="5">
    <source>
        <dbReference type="EMBL" id="MBV7268668.1"/>
    </source>
</evidence>
<keyword evidence="6" id="KW-1185">Reference proteome</keyword>
<accession>A0A9X1F928</accession>
<protein>
    <submittedName>
        <fullName evidence="5">SAM-dependent methyltransferase</fullName>
    </submittedName>
</protein>
<dbReference type="Proteomes" id="UP001138894">
    <property type="component" value="Unassembled WGS sequence"/>
</dbReference>
<dbReference type="Pfam" id="PF05724">
    <property type="entry name" value="TPMT"/>
    <property type="match status" value="1"/>
</dbReference>
<evidence type="ECO:0000313" key="6">
    <source>
        <dbReference type="Proteomes" id="UP001138894"/>
    </source>
</evidence>
<organism evidence="5 6">
    <name type="scientific">Winogradskyella luteola</name>
    <dbReference type="NCBI Taxonomy" id="2828330"/>
    <lineage>
        <taxon>Bacteria</taxon>
        <taxon>Pseudomonadati</taxon>
        <taxon>Bacteroidota</taxon>
        <taxon>Flavobacteriia</taxon>
        <taxon>Flavobacteriales</taxon>
        <taxon>Flavobacteriaceae</taxon>
        <taxon>Winogradskyella</taxon>
    </lineage>
</organism>
<keyword evidence="1" id="KW-0597">Phosphoprotein</keyword>
<reference evidence="5" key="1">
    <citation type="submission" date="2021-04" db="EMBL/GenBank/DDBJ databases">
        <authorList>
            <person name="Pira H."/>
            <person name="Risdian C."/>
            <person name="Wink J."/>
        </authorList>
    </citation>
    <scope>NUCLEOTIDE SEQUENCE</scope>
    <source>
        <strain evidence="5">WHY3</strain>
    </source>
</reference>
<dbReference type="RefSeq" id="WP_218545208.1">
    <property type="nucleotide sequence ID" value="NZ_JAGSPD010000003.1"/>
</dbReference>
<keyword evidence="2 5" id="KW-0489">Methyltransferase</keyword>
<evidence type="ECO:0000256" key="3">
    <source>
        <dbReference type="ARBA" id="ARBA00022679"/>
    </source>
</evidence>
<keyword evidence="4" id="KW-0949">S-adenosyl-L-methionine</keyword>
<sequence length="188" mass="22066">MKKKNKLNRAYWERRYETDEIGWNIGYPSTPIKFYIDQLKDKSLKILIPGAGNGYEAEYLWNSGFKNVFVIDLAKQPLKNLKKRVPNFPKEQLLQADFFELSNTFDLILEQTFFCALYPALRLKYVEKMHQLLQTHGRLVGLLFDFPLTESGPPFGGIKAEYKRLFEPYFKIKTLQTSINSIKERQGK</sequence>
<proteinExistence type="predicted"/>
<evidence type="ECO:0000256" key="2">
    <source>
        <dbReference type="ARBA" id="ARBA00022603"/>
    </source>
</evidence>
<dbReference type="GO" id="GO:0008757">
    <property type="term" value="F:S-adenosylmethionine-dependent methyltransferase activity"/>
    <property type="evidence" value="ECO:0007669"/>
    <property type="project" value="InterPro"/>
</dbReference>
<name>A0A9X1F928_9FLAO</name>
<comment type="caution">
    <text evidence="5">The sequence shown here is derived from an EMBL/GenBank/DDBJ whole genome shotgun (WGS) entry which is preliminary data.</text>
</comment>
<evidence type="ECO:0000256" key="4">
    <source>
        <dbReference type="ARBA" id="ARBA00022691"/>
    </source>
</evidence>
<dbReference type="AlphaFoldDB" id="A0A9X1F928"/>
<dbReference type="InterPro" id="IPR008854">
    <property type="entry name" value="TPMT"/>
</dbReference>